<protein>
    <submittedName>
        <fullName evidence="1">Uncharacterized protein</fullName>
    </submittedName>
</protein>
<evidence type="ECO:0000313" key="1">
    <source>
        <dbReference type="EMBL" id="MPN54913.1"/>
    </source>
</evidence>
<accession>A0A645J618</accession>
<reference evidence="1" key="1">
    <citation type="submission" date="2019-08" db="EMBL/GenBank/DDBJ databases">
        <authorList>
            <person name="Kucharzyk K."/>
            <person name="Murdoch R.W."/>
            <person name="Higgins S."/>
            <person name="Loffler F."/>
        </authorList>
    </citation>
    <scope>NUCLEOTIDE SEQUENCE</scope>
</reference>
<dbReference type="AlphaFoldDB" id="A0A645J618"/>
<comment type="caution">
    <text evidence="1">The sequence shown here is derived from an EMBL/GenBank/DDBJ whole genome shotgun (WGS) entry which is preliminary data.</text>
</comment>
<proteinExistence type="predicted"/>
<dbReference type="EMBL" id="VSSQ01123608">
    <property type="protein sequence ID" value="MPN54913.1"/>
    <property type="molecule type" value="Genomic_DNA"/>
</dbReference>
<sequence>MLHQQFKLQSVAWMNRNADAGPCFDLLVVDQIRAGDRVNQLAGHLGGVLDRVEFGQ</sequence>
<name>A0A645J618_9ZZZZ</name>
<gene>
    <name evidence="1" type="ORF">SDC9_202591</name>
</gene>
<organism evidence="1">
    <name type="scientific">bioreactor metagenome</name>
    <dbReference type="NCBI Taxonomy" id="1076179"/>
    <lineage>
        <taxon>unclassified sequences</taxon>
        <taxon>metagenomes</taxon>
        <taxon>ecological metagenomes</taxon>
    </lineage>
</organism>